<keyword evidence="3" id="KW-0677">Repeat</keyword>
<dbReference type="PROSITE" id="PS00870">
    <property type="entry name" value="CLPAB_1"/>
    <property type="match status" value="1"/>
</dbReference>
<dbReference type="SMART" id="SM01086">
    <property type="entry name" value="ClpB_D2-small"/>
    <property type="match status" value="1"/>
</dbReference>
<feature type="coiled-coil region" evidence="11">
    <location>
        <begin position="269"/>
        <end position="318"/>
    </location>
</feature>
<dbReference type="InterPro" id="IPR050130">
    <property type="entry name" value="ClpA_ClpB"/>
</dbReference>
<evidence type="ECO:0000256" key="11">
    <source>
        <dbReference type="SAM" id="Coils"/>
    </source>
</evidence>
<dbReference type="HOGENOM" id="CLU_005070_4_0_11"/>
<dbReference type="Pfam" id="PF07724">
    <property type="entry name" value="AAA_2"/>
    <property type="match status" value="1"/>
</dbReference>
<evidence type="ECO:0000259" key="12">
    <source>
        <dbReference type="SMART" id="SM00382"/>
    </source>
</evidence>
<dbReference type="KEGG" id="lxy:O159_26530"/>
<dbReference type="PROSITE" id="PS00871">
    <property type="entry name" value="CLPAB_2"/>
    <property type="match status" value="1"/>
</dbReference>
<keyword evidence="4 10" id="KW-0547">Nucleotide-binding</keyword>
<proteinExistence type="inferred from homology"/>
<dbReference type="SUPFAM" id="SSF52540">
    <property type="entry name" value="P-loop containing nucleoside triphosphate hydrolases"/>
    <property type="match status" value="2"/>
</dbReference>
<dbReference type="PANTHER" id="PTHR11638">
    <property type="entry name" value="ATP-DEPENDENT CLP PROTEASE"/>
    <property type="match status" value="1"/>
</dbReference>
<dbReference type="Pfam" id="PF17871">
    <property type="entry name" value="AAA_lid_9"/>
    <property type="match status" value="1"/>
</dbReference>
<evidence type="ECO:0000313" key="14">
    <source>
        <dbReference type="EMBL" id="AGW42563.1"/>
    </source>
</evidence>
<dbReference type="GO" id="GO:0005524">
    <property type="term" value="F:ATP binding"/>
    <property type="evidence" value="ECO:0007669"/>
    <property type="project" value="UniProtKB-KW"/>
</dbReference>
<evidence type="ECO:0000256" key="9">
    <source>
        <dbReference type="ARBA" id="ARBA00026057"/>
    </source>
</evidence>
<dbReference type="InterPro" id="IPR027417">
    <property type="entry name" value="P-loop_NTPase"/>
</dbReference>
<evidence type="ECO:0000256" key="10">
    <source>
        <dbReference type="RuleBase" id="RU004432"/>
    </source>
</evidence>
<name>U3PFW7_LEIXC</name>
<comment type="subcellular location">
    <subcellularLocation>
        <location evidence="1">Cytoplasm</location>
    </subcellularLocation>
</comment>
<evidence type="ECO:0000256" key="5">
    <source>
        <dbReference type="ARBA" id="ARBA00022840"/>
    </source>
</evidence>
<evidence type="ECO:0000256" key="2">
    <source>
        <dbReference type="ARBA" id="ARBA00008675"/>
    </source>
</evidence>
<dbReference type="InterPro" id="IPR003959">
    <property type="entry name" value="ATPase_AAA_core"/>
</dbReference>
<evidence type="ECO:0000256" key="3">
    <source>
        <dbReference type="ARBA" id="ARBA00022737"/>
    </source>
</evidence>
<dbReference type="EMBL" id="CP006734">
    <property type="protein sequence ID" value="AGW42563.1"/>
    <property type="molecule type" value="Genomic_DNA"/>
</dbReference>
<dbReference type="CDD" id="cd00009">
    <property type="entry name" value="AAA"/>
    <property type="match status" value="1"/>
</dbReference>
<dbReference type="RefSeq" id="WP_021756028.1">
    <property type="nucleotide sequence ID" value="NC_022438.1"/>
</dbReference>
<dbReference type="GO" id="GO:0005737">
    <property type="term" value="C:cytoplasm"/>
    <property type="evidence" value="ECO:0007669"/>
    <property type="project" value="UniProtKB-SubCell"/>
</dbReference>
<dbReference type="Pfam" id="PF00004">
    <property type="entry name" value="AAA"/>
    <property type="match status" value="1"/>
</dbReference>
<gene>
    <name evidence="14" type="ORF">O159_26530</name>
</gene>
<evidence type="ECO:0008006" key="16">
    <source>
        <dbReference type="Google" id="ProtNLM"/>
    </source>
</evidence>
<dbReference type="InterPro" id="IPR003593">
    <property type="entry name" value="AAA+_ATPase"/>
</dbReference>
<dbReference type="Gene3D" id="3.40.50.300">
    <property type="entry name" value="P-loop containing nucleotide triphosphate hydrolases"/>
    <property type="match status" value="3"/>
</dbReference>
<evidence type="ECO:0000256" key="4">
    <source>
        <dbReference type="ARBA" id="ARBA00022741"/>
    </source>
</evidence>
<keyword evidence="5 10" id="KW-0067">ATP-binding</keyword>
<evidence type="ECO:0000256" key="6">
    <source>
        <dbReference type="ARBA" id="ARBA00023016"/>
    </source>
</evidence>
<dbReference type="InterPro" id="IPR018368">
    <property type="entry name" value="ClpA/B_CS1"/>
</dbReference>
<dbReference type="InterPro" id="IPR041546">
    <property type="entry name" value="ClpA/ClpB_AAA_lid"/>
</dbReference>
<dbReference type="Proteomes" id="UP000016743">
    <property type="component" value="Chromosome"/>
</dbReference>
<protein>
    <recommendedName>
        <fullName evidence="16">ATP-dependent chaperone ClpB</fullName>
    </recommendedName>
</protein>
<keyword evidence="6" id="KW-0346">Stress response</keyword>
<feature type="domain" description="AAA+ ATPase" evidence="12">
    <location>
        <begin position="454"/>
        <end position="601"/>
    </location>
</feature>
<dbReference type="FunFam" id="3.40.50.300:FF:000010">
    <property type="entry name" value="Chaperone clpB 1, putative"/>
    <property type="match status" value="1"/>
</dbReference>
<dbReference type="PRINTS" id="PR00300">
    <property type="entry name" value="CLPPROTEASEA"/>
</dbReference>
<dbReference type="Pfam" id="PF10431">
    <property type="entry name" value="ClpB_D2-small"/>
    <property type="match status" value="1"/>
</dbReference>
<accession>U3PFW7</accession>
<sequence>MANLQGAPSTQEEATSALEQYGVNLTEIAKSGKLDPVIGRDAEIRRVSQVLTRRTKNNPVLIGEPGVGKTAVVEGLAQRIVAGDVADSLKDKQLVSLDLSALVAGAMYRGQFEERLKAVLKEVDDAEGRIITFVDELHILMGAGGGEGSVAASNMLKPMLARGELRLIGATTLDEYREFIEKDAALERRFQQVYVGEPSVEDTVAILRGLKGRYEAHHGVTIEDSALVAAASLSNRYITARQLPDKAIDLIDEAASRLKMEIDSAPVEIDTLQRQVERMKLEEFALKKEKDAASKERLDQLRQRLGEQERELTELQERWRSEKAALTRVGELRSQLDEAKTARDLALRDGRYQEASRIEYETIPNIERELAEAERAEHSHPRMVNEQVAAEDIAAVVAAWTGIPVSRLTQGETERLLHLESELGRRIVGQRPAVQAVADAVRRTRAGISDPDRPTGSFLFLGPTGVGKTELAKALAAFLFDDEKAMIRIDMSEYGEKFSVSRLVGAPPGYVGYEQGGQLTEAVRRRPYSVILLDEVEKAHPEVFDVLLQVLDDGRLTDGQGRTVDFRNTILILTSNLGSPFLVDPVLNATEREEAVLQAVRQAFKPEFVNRLDDIVVFSTLTQEDLGEIVELGIDRLVARLAERRLELAVTPDARRWLAERGYDPIYGARPLRRLMQREIDDRLATALLAGEVRDGDMVRVDLEPGGDHLTVIPARD</sequence>
<dbReference type="FunFam" id="1.10.8.60:FF:000017">
    <property type="entry name" value="ATP-dependent chaperone ClpB"/>
    <property type="match status" value="1"/>
</dbReference>
<dbReference type="OrthoDB" id="9803641at2"/>
<dbReference type="SMART" id="SM00382">
    <property type="entry name" value="AAA"/>
    <property type="match status" value="2"/>
</dbReference>
<dbReference type="InterPro" id="IPR001270">
    <property type="entry name" value="ClpA/B"/>
</dbReference>
<dbReference type="PANTHER" id="PTHR11638:SF18">
    <property type="entry name" value="HEAT SHOCK PROTEIN 104"/>
    <property type="match status" value="1"/>
</dbReference>
<dbReference type="InterPro" id="IPR019489">
    <property type="entry name" value="Clp_ATPase_C"/>
</dbReference>
<keyword evidence="15" id="KW-1185">Reference proteome</keyword>
<dbReference type="eggNOG" id="COG0542">
    <property type="taxonomic scope" value="Bacteria"/>
</dbReference>
<evidence type="ECO:0000313" key="15">
    <source>
        <dbReference type="Proteomes" id="UP000016743"/>
    </source>
</evidence>
<keyword evidence="7 11" id="KW-0175">Coiled coil</keyword>
<comment type="similarity">
    <text evidence="2 10">Belongs to the ClpA/ClpB family.</text>
</comment>
<reference evidence="14 15" key="1">
    <citation type="journal article" date="2013" name="Genome Announc.">
        <title>Complete Genome Sequence of Leifsonia xyli subsp. cynodontis Strain DSM46306, a Gram-Positive Bacterial Pathogen of Grasses.</title>
        <authorList>
            <person name="Monteiro-Vitorello C.B."/>
            <person name="Zerillo M.M."/>
            <person name="Van Sluys M.A."/>
            <person name="Camargo L.E."/>
            <person name="Kitajima J.P."/>
        </authorList>
    </citation>
    <scope>NUCLEOTIDE SEQUENCE [LARGE SCALE GENOMIC DNA]</scope>
    <source>
        <strain evidence="14 15">DSM 46306</strain>
    </source>
</reference>
<keyword evidence="8 10" id="KW-0143">Chaperone</keyword>
<dbReference type="CDD" id="cd19499">
    <property type="entry name" value="RecA-like_ClpB_Hsp104-like"/>
    <property type="match status" value="1"/>
</dbReference>
<evidence type="ECO:0000259" key="13">
    <source>
        <dbReference type="SMART" id="SM01086"/>
    </source>
</evidence>
<dbReference type="Gene3D" id="1.10.8.60">
    <property type="match status" value="1"/>
</dbReference>
<dbReference type="FunFam" id="3.40.50.300:FF:000120">
    <property type="entry name" value="ATP-dependent chaperone ClpB"/>
    <property type="match status" value="1"/>
</dbReference>
<evidence type="ECO:0000256" key="1">
    <source>
        <dbReference type="ARBA" id="ARBA00004496"/>
    </source>
</evidence>
<dbReference type="FunFam" id="3.40.50.300:FF:000025">
    <property type="entry name" value="ATP-dependent Clp protease subunit"/>
    <property type="match status" value="1"/>
</dbReference>
<dbReference type="PATRIC" id="fig|1389489.3.peg.2543"/>
<feature type="domain" description="Clp ATPase C-terminal" evidence="13">
    <location>
        <begin position="621"/>
        <end position="712"/>
    </location>
</feature>
<evidence type="ECO:0000256" key="7">
    <source>
        <dbReference type="ARBA" id="ARBA00023054"/>
    </source>
</evidence>
<dbReference type="InterPro" id="IPR028299">
    <property type="entry name" value="ClpA/B_CS2"/>
</dbReference>
<dbReference type="GO" id="GO:0034605">
    <property type="term" value="P:cellular response to heat"/>
    <property type="evidence" value="ECO:0007669"/>
    <property type="project" value="TreeGrafter"/>
</dbReference>
<evidence type="ECO:0000256" key="8">
    <source>
        <dbReference type="ARBA" id="ARBA00023186"/>
    </source>
</evidence>
<dbReference type="GO" id="GO:0016887">
    <property type="term" value="F:ATP hydrolysis activity"/>
    <property type="evidence" value="ECO:0007669"/>
    <property type="project" value="InterPro"/>
</dbReference>
<dbReference type="AlphaFoldDB" id="U3PFW7"/>
<feature type="domain" description="AAA+ ATPase" evidence="12">
    <location>
        <begin position="55"/>
        <end position="199"/>
    </location>
</feature>
<organism evidence="14 15">
    <name type="scientific">Leifsonia xyli subsp. cynodontis DSM 46306</name>
    <dbReference type="NCBI Taxonomy" id="1389489"/>
    <lineage>
        <taxon>Bacteria</taxon>
        <taxon>Bacillati</taxon>
        <taxon>Actinomycetota</taxon>
        <taxon>Actinomycetes</taxon>
        <taxon>Micrococcales</taxon>
        <taxon>Microbacteriaceae</taxon>
        <taxon>Leifsonia</taxon>
    </lineage>
</organism>
<comment type="subunit">
    <text evidence="9">Homohexamer. The oligomerization is ATP-dependent.</text>
</comment>
<dbReference type="STRING" id="1389489.O159_26530"/>